<sequence length="473" mass="51182">MASTEHGLVAPTKVVWYRSTYYNALVLGFANFFAPGLWGAMNSLGAGGAQTPYLVNTGNALTFCLMVVTAFSASALVNVIGVRFTLALGTMGYAPYAAALYVNNRYGTDWFVLLGAALCGLAAGTFWATEAAVALSYPEPERQGKFLGFWLTFRVAGQIIGGAINLGINAHNDKAGSVSYTVYLIFISLQCLGPVAAMLITPPEKLQRTDGVKVNLKSRHSTVDELRLVLKLLMQPKVLLIIPLIANYVYTESVMFTYLSLWFTVRARSLGSFLSGVAAAICGNIFGRVLDNTRWSVQTRARIAFFVTMTFQGLLLAWNIGNSAVFRKQDPLPVFDWTSPGFGNAFAVHVLQVAQFQLAYMSLYFFVGELASSKEEVIRIAGLLRAIESASQAVSYGLSSIYAFAHIYGAVVNLAMWGVAIVPGWIAIRDIGVKYGKHMREVEAEQVSNKDADAGISIAGSVTPDNKSGVERS</sequence>
<evidence type="ECO:0000256" key="1">
    <source>
        <dbReference type="ARBA" id="ARBA00004141"/>
    </source>
</evidence>
<dbReference type="Pfam" id="PF07690">
    <property type="entry name" value="MFS_1"/>
    <property type="match status" value="1"/>
</dbReference>
<organism evidence="6 7">
    <name type="scientific">Athelia psychrophila</name>
    <dbReference type="NCBI Taxonomy" id="1759441"/>
    <lineage>
        <taxon>Eukaryota</taxon>
        <taxon>Fungi</taxon>
        <taxon>Dikarya</taxon>
        <taxon>Basidiomycota</taxon>
        <taxon>Agaricomycotina</taxon>
        <taxon>Agaricomycetes</taxon>
        <taxon>Agaricomycetidae</taxon>
        <taxon>Atheliales</taxon>
        <taxon>Atheliaceae</taxon>
        <taxon>Athelia</taxon>
    </lineage>
</organism>
<protein>
    <recommendedName>
        <fullName evidence="8">MFS general substrate transporter</fullName>
    </recommendedName>
</protein>
<feature type="transmembrane region" description="Helical" evidence="5">
    <location>
        <begin position="341"/>
        <end position="365"/>
    </location>
</feature>
<feature type="transmembrane region" description="Helical" evidence="5">
    <location>
        <begin position="270"/>
        <end position="290"/>
    </location>
</feature>
<reference evidence="6 7" key="1">
    <citation type="journal article" date="2016" name="Mol. Biol. Evol.">
        <title>Comparative Genomics of Early-Diverging Mushroom-Forming Fungi Provides Insights into the Origins of Lignocellulose Decay Capabilities.</title>
        <authorList>
            <person name="Nagy L.G."/>
            <person name="Riley R."/>
            <person name="Tritt A."/>
            <person name="Adam C."/>
            <person name="Daum C."/>
            <person name="Floudas D."/>
            <person name="Sun H."/>
            <person name="Yadav J.S."/>
            <person name="Pangilinan J."/>
            <person name="Larsson K.H."/>
            <person name="Matsuura K."/>
            <person name="Barry K."/>
            <person name="Labutti K."/>
            <person name="Kuo R."/>
            <person name="Ohm R.A."/>
            <person name="Bhattacharya S.S."/>
            <person name="Shirouzu T."/>
            <person name="Yoshinaga Y."/>
            <person name="Martin F.M."/>
            <person name="Grigoriev I.V."/>
            <person name="Hibbett D.S."/>
        </authorList>
    </citation>
    <scope>NUCLEOTIDE SEQUENCE [LARGE SCALE GENOMIC DNA]</scope>
    <source>
        <strain evidence="6 7">CBS 109695</strain>
    </source>
</reference>
<keyword evidence="2 5" id="KW-0812">Transmembrane</keyword>
<dbReference type="InterPro" id="IPR011701">
    <property type="entry name" value="MFS"/>
</dbReference>
<dbReference type="PANTHER" id="PTHR23294">
    <property type="entry name" value="ET TRANSLATION PRODUCT-RELATED"/>
    <property type="match status" value="1"/>
</dbReference>
<evidence type="ECO:0000313" key="6">
    <source>
        <dbReference type="EMBL" id="KZP27541.1"/>
    </source>
</evidence>
<accession>A0A166QU52</accession>
<feature type="transmembrane region" description="Helical" evidence="5">
    <location>
        <begin position="228"/>
        <end position="250"/>
    </location>
</feature>
<keyword evidence="4 5" id="KW-0472">Membrane</keyword>
<dbReference type="AlphaFoldDB" id="A0A166QU52"/>
<dbReference type="STRING" id="436010.A0A166QU52"/>
<evidence type="ECO:0008006" key="8">
    <source>
        <dbReference type="Google" id="ProtNLM"/>
    </source>
</evidence>
<keyword evidence="7" id="KW-1185">Reference proteome</keyword>
<feature type="transmembrane region" description="Helical" evidence="5">
    <location>
        <begin position="302"/>
        <end position="321"/>
    </location>
</feature>
<feature type="transmembrane region" description="Helical" evidence="5">
    <location>
        <begin position="21"/>
        <end position="40"/>
    </location>
</feature>
<dbReference type="InterPro" id="IPR051617">
    <property type="entry name" value="UNC-93-like_regulator"/>
</dbReference>
<dbReference type="PANTHER" id="PTHR23294:SF19">
    <property type="entry name" value="DUF895 DOMAIN MEMBRANE PROTEIN-RELATED"/>
    <property type="match status" value="1"/>
</dbReference>
<feature type="transmembrane region" description="Helical" evidence="5">
    <location>
        <begin position="404"/>
        <end position="428"/>
    </location>
</feature>
<dbReference type="Gene3D" id="1.20.1250.20">
    <property type="entry name" value="MFS general substrate transporter like domains"/>
    <property type="match status" value="1"/>
</dbReference>
<keyword evidence="3 5" id="KW-1133">Transmembrane helix</keyword>
<proteinExistence type="predicted"/>
<feature type="transmembrane region" description="Helical" evidence="5">
    <location>
        <begin position="60"/>
        <end position="77"/>
    </location>
</feature>
<feature type="transmembrane region" description="Helical" evidence="5">
    <location>
        <begin position="84"/>
        <end position="104"/>
    </location>
</feature>
<dbReference type="EMBL" id="KV417508">
    <property type="protein sequence ID" value="KZP27541.1"/>
    <property type="molecule type" value="Genomic_DNA"/>
</dbReference>
<evidence type="ECO:0000256" key="4">
    <source>
        <dbReference type="ARBA" id="ARBA00023136"/>
    </source>
</evidence>
<feature type="transmembrane region" description="Helical" evidence="5">
    <location>
        <begin position="147"/>
        <end position="168"/>
    </location>
</feature>
<evidence type="ECO:0000256" key="3">
    <source>
        <dbReference type="ARBA" id="ARBA00022989"/>
    </source>
</evidence>
<evidence type="ECO:0000313" key="7">
    <source>
        <dbReference type="Proteomes" id="UP000076532"/>
    </source>
</evidence>
<dbReference type="InterPro" id="IPR036259">
    <property type="entry name" value="MFS_trans_sf"/>
</dbReference>
<dbReference type="OrthoDB" id="196103at2759"/>
<dbReference type="Proteomes" id="UP000076532">
    <property type="component" value="Unassembled WGS sequence"/>
</dbReference>
<dbReference type="GO" id="GO:0022857">
    <property type="term" value="F:transmembrane transporter activity"/>
    <property type="evidence" value="ECO:0007669"/>
    <property type="project" value="InterPro"/>
</dbReference>
<name>A0A166QU52_9AGAM</name>
<gene>
    <name evidence="6" type="ORF">FIBSPDRAFT_917878</name>
</gene>
<comment type="subcellular location">
    <subcellularLocation>
        <location evidence="1">Membrane</location>
        <topology evidence="1">Multi-pass membrane protein</topology>
    </subcellularLocation>
</comment>
<dbReference type="GO" id="GO:0016020">
    <property type="term" value="C:membrane"/>
    <property type="evidence" value="ECO:0007669"/>
    <property type="project" value="UniProtKB-SubCell"/>
</dbReference>
<dbReference type="SUPFAM" id="SSF103473">
    <property type="entry name" value="MFS general substrate transporter"/>
    <property type="match status" value="1"/>
</dbReference>
<evidence type="ECO:0000256" key="5">
    <source>
        <dbReference type="SAM" id="Phobius"/>
    </source>
</evidence>
<evidence type="ECO:0000256" key="2">
    <source>
        <dbReference type="ARBA" id="ARBA00022692"/>
    </source>
</evidence>
<feature type="transmembrane region" description="Helical" evidence="5">
    <location>
        <begin position="180"/>
        <end position="200"/>
    </location>
</feature>
<feature type="transmembrane region" description="Helical" evidence="5">
    <location>
        <begin position="110"/>
        <end position="135"/>
    </location>
</feature>